<gene>
    <name evidence="10" type="ORF">MiSe_78850</name>
</gene>
<dbReference type="SUPFAM" id="SSF55874">
    <property type="entry name" value="ATPase domain of HSP90 chaperone/DNA topoisomerase II/histidine kinase"/>
    <property type="match status" value="1"/>
</dbReference>
<keyword evidence="4 10" id="KW-0808">Transferase</keyword>
<organism evidence="10 11">
    <name type="scientific">Microseira wollei NIES-4236</name>
    <dbReference type="NCBI Taxonomy" id="2530354"/>
    <lineage>
        <taxon>Bacteria</taxon>
        <taxon>Bacillati</taxon>
        <taxon>Cyanobacteriota</taxon>
        <taxon>Cyanophyceae</taxon>
        <taxon>Oscillatoriophycideae</taxon>
        <taxon>Aerosakkonematales</taxon>
        <taxon>Aerosakkonemataceae</taxon>
        <taxon>Microseira</taxon>
    </lineage>
</organism>
<dbReference type="CDD" id="cd00075">
    <property type="entry name" value="HATPase"/>
    <property type="match status" value="1"/>
</dbReference>
<dbReference type="Gene3D" id="3.40.50.2300">
    <property type="match status" value="1"/>
</dbReference>
<evidence type="ECO:0000256" key="4">
    <source>
        <dbReference type="ARBA" id="ARBA00022777"/>
    </source>
</evidence>
<dbReference type="SUPFAM" id="SSF52172">
    <property type="entry name" value="CheY-like"/>
    <property type="match status" value="1"/>
</dbReference>
<dbReference type="Pfam" id="PF00072">
    <property type="entry name" value="Response_reg"/>
    <property type="match status" value="1"/>
</dbReference>
<dbReference type="SMART" id="SM00388">
    <property type="entry name" value="HisKA"/>
    <property type="match status" value="1"/>
</dbReference>
<evidence type="ECO:0000259" key="8">
    <source>
        <dbReference type="PROSITE" id="PS50109"/>
    </source>
</evidence>
<dbReference type="Proteomes" id="UP001050975">
    <property type="component" value="Unassembled WGS sequence"/>
</dbReference>
<keyword evidence="7" id="KW-0175">Coiled coil</keyword>
<dbReference type="PROSITE" id="PS50110">
    <property type="entry name" value="RESPONSE_REGULATORY"/>
    <property type="match status" value="1"/>
</dbReference>
<accession>A0AAV3XPJ4</accession>
<evidence type="ECO:0000313" key="10">
    <source>
        <dbReference type="EMBL" id="GET43065.1"/>
    </source>
</evidence>
<dbReference type="SUPFAM" id="SSF47384">
    <property type="entry name" value="Homodimeric domain of signal transducing histidine kinase"/>
    <property type="match status" value="1"/>
</dbReference>
<evidence type="ECO:0000313" key="11">
    <source>
        <dbReference type="Proteomes" id="UP001050975"/>
    </source>
</evidence>
<feature type="domain" description="Histidine kinase" evidence="8">
    <location>
        <begin position="149"/>
        <end position="371"/>
    </location>
</feature>
<evidence type="ECO:0000256" key="3">
    <source>
        <dbReference type="ARBA" id="ARBA00022553"/>
    </source>
</evidence>
<dbReference type="PANTHER" id="PTHR43547:SF2">
    <property type="entry name" value="HYBRID SIGNAL TRANSDUCTION HISTIDINE KINASE C"/>
    <property type="match status" value="1"/>
</dbReference>
<dbReference type="InterPro" id="IPR003594">
    <property type="entry name" value="HATPase_dom"/>
</dbReference>
<dbReference type="SMART" id="SM00448">
    <property type="entry name" value="REC"/>
    <property type="match status" value="1"/>
</dbReference>
<dbReference type="GO" id="GO:0000155">
    <property type="term" value="F:phosphorelay sensor kinase activity"/>
    <property type="evidence" value="ECO:0007669"/>
    <property type="project" value="InterPro"/>
</dbReference>
<keyword evidence="11" id="KW-1185">Reference proteome</keyword>
<dbReference type="PRINTS" id="PR00344">
    <property type="entry name" value="BCTRLSENSOR"/>
</dbReference>
<evidence type="ECO:0000256" key="6">
    <source>
        <dbReference type="PROSITE-ProRule" id="PRU00169"/>
    </source>
</evidence>
<dbReference type="EC" id="2.7.13.3" evidence="2"/>
<evidence type="ECO:0000256" key="1">
    <source>
        <dbReference type="ARBA" id="ARBA00000085"/>
    </source>
</evidence>
<proteinExistence type="predicted"/>
<dbReference type="CDD" id="cd00082">
    <property type="entry name" value="HisKA"/>
    <property type="match status" value="1"/>
</dbReference>
<dbReference type="SMART" id="SM00387">
    <property type="entry name" value="HATPase_c"/>
    <property type="match status" value="1"/>
</dbReference>
<dbReference type="InterPro" id="IPR004358">
    <property type="entry name" value="Sig_transdc_His_kin-like_C"/>
</dbReference>
<dbReference type="Gene3D" id="1.10.287.130">
    <property type="match status" value="1"/>
</dbReference>
<dbReference type="InterPro" id="IPR003661">
    <property type="entry name" value="HisK_dim/P_dom"/>
</dbReference>
<comment type="catalytic activity">
    <reaction evidence="1">
        <text>ATP + protein L-histidine = ADP + protein N-phospho-L-histidine.</text>
        <dbReference type="EC" id="2.7.13.3"/>
    </reaction>
</comment>
<dbReference type="InterPro" id="IPR036890">
    <property type="entry name" value="HATPase_C_sf"/>
</dbReference>
<feature type="modified residue" description="4-aspartylphosphate" evidence="6">
    <location>
        <position position="53"/>
    </location>
</feature>
<dbReference type="Pfam" id="PF00512">
    <property type="entry name" value="HisKA"/>
    <property type="match status" value="1"/>
</dbReference>
<dbReference type="EMBL" id="BLAY01000197">
    <property type="protein sequence ID" value="GET43065.1"/>
    <property type="molecule type" value="Genomic_DNA"/>
</dbReference>
<dbReference type="InterPro" id="IPR005467">
    <property type="entry name" value="His_kinase_dom"/>
</dbReference>
<dbReference type="PANTHER" id="PTHR43547">
    <property type="entry name" value="TWO-COMPONENT HISTIDINE KINASE"/>
    <property type="match status" value="1"/>
</dbReference>
<dbReference type="Gene3D" id="3.30.565.10">
    <property type="entry name" value="Histidine kinase-like ATPase, C-terminal domain"/>
    <property type="match status" value="1"/>
</dbReference>
<evidence type="ECO:0000256" key="5">
    <source>
        <dbReference type="ARBA" id="ARBA00023012"/>
    </source>
</evidence>
<feature type="domain" description="Response regulatory" evidence="9">
    <location>
        <begin position="4"/>
        <end position="120"/>
    </location>
</feature>
<evidence type="ECO:0000256" key="2">
    <source>
        <dbReference type="ARBA" id="ARBA00012438"/>
    </source>
</evidence>
<dbReference type="CDD" id="cd17574">
    <property type="entry name" value="REC_OmpR"/>
    <property type="match status" value="1"/>
</dbReference>
<dbReference type="PROSITE" id="PS50109">
    <property type="entry name" value="HIS_KIN"/>
    <property type="match status" value="1"/>
</dbReference>
<dbReference type="InterPro" id="IPR036097">
    <property type="entry name" value="HisK_dim/P_sf"/>
</dbReference>
<feature type="coiled-coil region" evidence="7">
    <location>
        <begin position="119"/>
        <end position="149"/>
    </location>
</feature>
<dbReference type="Pfam" id="PF02518">
    <property type="entry name" value="HATPase_c"/>
    <property type="match status" value="1"/>
</dbReference>
<keyword evidence="3 6" id="KW-0597">Phosphoprotein</keyword>
<keyword evidence="4 10" id="KW-0418">Kinase</keyword>
<dbReference type="RefSeq" id="WP_226591489.1">
    <property type="nucleotide sequence ID" value="NZ_BLAY01000197.1"/>
</dbReference>
<protein>
    <recommendedName>
        <fullName evidence="2">histidine kinase</fullName>
        <ecNumber evidence="2">2.7.13.3</ecNumber>
    </recommendedName>
</protein>
<keyword evidence="5" id="KW-0902">Two-component regulatory system</keyword>
<sequence>MNQTILVIEDETTVGLNIKEILESGGFDAIVAADGKMGIQMAKEQLPDLIVCDIMMPDMDGYGVLTALRQDGATATIPFIFLTAKTTRDDLRQGMNLGADDYLTKPFRRKELLEAIASRLAKQTNVKQLQQKIEELQQLERQKDELISTVSHDLRAPLANIKLIAETLRIIEPNPQQQKQYLDILETVCDQGNDLINNLLNWRKLEAAEYPLDYENINLEYWLTGLLEPFEIRTRDRQQIFKIKIPPNLPHFTVDTTSLKRILTELLNNACKYTCSGGQIKFQVIYQPASSPTNPAVTTFIIANEAEITETDIPHIFEKFYRGTHKNAQLQSGTGLGLAIVQQLVEKLQGTIQAESSSGWTRFTVKLPCVGI</sequence>
<dbReference type="AlphaFoldDB" id="A0AAV3XPJ4"/>
<dbReference type="InterPro" id="IPR011006">
    <property type="entry name" value="CheY-like_superfamily"/>
</dbReference>
<name>A0AAV3XPJ4_9CYAN</name>
<evidence type="ECO:0000256" key="7">
    <source>
        <dbReference type="SAM" id="Coils"/>
    </source>
</evidence>
<dbReference type="InterPro" id="IPR001789">
    <property type="entry name" value="Sig_transdc_resp-reg_receiver"/>
</dbReference>
<evidence type="ECO:0000259" key="9">
    <source>
        <dbReference type="PROSITE" id="PS50110"/>
    </source>
</evidence>
<comment type="caution">
    <text evidence="10">The sequence shown here is derived from an EMBL/GenBank/DDBJ whole genome shotgun (WGS) entry which is preliminary data.</text>
</comment>
<reference evidence="10" key="1">
    <citation type="submission" date="2019-10" db="EMBL/GenBank/DDBJ databases">
        <title>Draft genome sequece of Microseira wollei NIES-4236.</title>
        <authorList>
            <person name="Yamaguchi H."/>
            <person name="Suzuki S."/>
            <person name="Kawachi M."/>
        </authorList>
    </citation>
    <scope>NUCLEOTIDE SEQUENCE</scope>
    <source>
        <strain evidence="10">NIES-4236</strain>
    </source>
</reference>